<sequence length="283" mass="31430">MTKLPFPFGMNEFTTQPWSFEEDVARYRNLGVDAIEICEAKLDPARIEEQMRLVRESGLSVSAVQPLVRTFFGSAMVPEPEATEARVKRLAHSLKTLAPHVPGSVFVTNTGAPPKGNMRRTMDETVRYLKELCPLAEDLGVSLSLEPLNPTSVNTESAIWTIEQAMDIIDDVGHPAMGLCLDYWNIWQQKDVCAAIRAAGSKINVLQVSDWRTPYSAADRLIPGDGCIPLHEMLHATWDAGFRGACTVEIFSSDVPDSLYDRDLSDVIRFCREGLDQAWTGEA</sequence>
<dbReference type="PANTHER" id="PTHR12110">
    <property type="entry name" value="HYDROXYPYRUVATE ISOMERASE"/>
    <property type="match status" value="1"/>
</dbReference>
<dbReference type="SUPFAM" id="SSF51658">
    <property type="entry name" value="Xylose isomerase-like"/>
    <property type="match status" value="1"/>
</dbReference>
<reference evidence="2 3" key="1">
    <citation type="journal article" date="2015" name="Appl. Microbiol. Biotechnol.">
        <title>The consequence of an additional NADH dehydrogenase paralog on the growth of Gluconobacter oxydans DSM3504.</title>
        <authorList>
            <person name="Kostner D."/>
            <person name="Luchterhand B."/>
            <person name="Junker A."/>
            <person name="Volland S."/>
            <person name="Daniel R."/>
            <person name="Buchs J."/>
            <person name="Liebl W."/>
            <person name="Ehrenreich A."/>
        </authorList>
    </citation>
    <scope>NUCLEOTIDE SEQUENCE [LARGE SCALE GENOMIC DNA]</scope>
    <source>
        <strain evidence="2">DSM 3504</strain>
    </source>
</reference>
<dbReference type="HOGENOM" id="CLU_989598_0_0_5"/>
<evidence type="ECO:0000313" key="3">
    <source>
        <dbReference type="Proteomes" id="UP000031656"/>
    </source>
</evidence>
<dbReference type="InterPro" id="IPR036237">
    <property type="entry name" value="Xyl_isomerase-like_sf"/>
</dbReference>
<dbReference type="GO" id="GO:0016853">
    <property type="term" value="F:isomerase activity"/>
    <property type="evidence" value="ECO:0007669"/>
    <property type="project" value="UniProtKB-KW"/>
</dbReference>
<dbReference type="Proteomes" id="UP000031656">
    <property type="component" value="Chromosome"/>
</dbReference>
<dbReference type="PANTHER" id="PTHR12110:SF52">
    <property type="entry name" value="XYLOSE ISOMERASE"/>
    <property type="match status" value="1"/>
</dbReference>
<dbReference type="Pfam" id="PF01261">
    <property type="entry name" value="AP_endonuc_2"/>
    <property type="match status" value="1"/>
</dbReference>
<dbReference type="Gene3D" id="3.20.20.150">
    <property type="entry name" value="Divalent-metal-dependent TIM barrel enzymes"/>
    <property type="match status" value="1"/>
</dbReference>
<dbReference type="InterPro" id="IPR050312">
    <property type="entry name" value="IolE/XylAMocC-like"/>
</dbReference>
<keyword evidence="2" id="KW-0413">Isomerase</keyword>
<feature type="domain" description="Xylose isomerase-like TIM barrel" evidence="1">
    <location>
        <begin position="25"/>
        <end position="258"/>
    </location>
</feature>
<dbReference type="GeneID" id="56904732"/>
<name>A0A067Z2U9_GLUOY</name>
<dbReference type="AlphaFoldDB" id="A0A067Z2U9"/>
<proteinExistence type="predicted"/>
<accession>A0A067Z2U9</accession>
<dbReference type="InterPro" id="IPR013022">
    <property type="entry name" value="Xyl_isomerase-like_TIM-brl"/>
</dbReference>
<dbReference type="KEGG" id="goy:GLS_c04860"/>
<protein>
    <submittedName>
        <fullName evidence="2">Putative sugar isomerase</fullName>
    </submittedName>
</protein>
<dbReference type="RefSeq" id="WP_041110940.1">
    <property type="nucleotide sequence ID" value="NZ_CP004373.1"/>
</dbReference>
<evidence type="ECO:0000259" key="1">
    <source>
        <dbReference type="Pfam" id="PF01261"/>
    </source>
</evidence>
<dbReference type="EMBL" id="CP004373">
    <property type="protein sequence ID" value="AHK70402.1"/>
    <property type="molecule type" value="Genomic_DNA"/>
</dbReference>
<evidence type="ECO:0000313" key="2">
    <source>
        <dbReference type="EMBL" id="AHK70402.1"/>
    </source>
</evidence>
<gene>
    <name evidence="2" type="ORF">GLS_c04860</name>
</gene>
<organism evidence="2 3">
    <name type="scientific">Gluconobacter oxydans DSM 3504</name>
    <dbReference type="NCBI Taxonomy" id="1288313"/>
    <lineage>
        <taxon>Bacteria</taxon>
        <taxon>Pseudomonadati</taxon>
        <taxon>Pseudomonadota</taxon>
        <taxon>Alphaproteobacteria</taxon>
        <taxon>Acetobacterales</taxon>
        <taxon>Acetobacteraceae</taxon>
        <taxon>Gluconobacter</taxon>
    </lineage>
</organism>